<dbReference type="InterPro" id="IPR021486">
    <property type="entry name" value="DUF3139"/>
</dbReference>
<evidence type="ECO:0000256" key="1">
    <source>
        <dbReference type="SAM" id="Phobius"/>
    </source>
</evidence>
<sequence>MFSFKQIVKIAVVVGFIGLVAAPFAMIYLLNNGNPYHNYLINKHIPAHLEQVGYTEDDIVKQHRIEPKHGINRTVYHAHYRVIFQDEPQLEYLYGLTKKGKNVVQFCEKNTLIDGVAHYGEPTTEKTAHSEEECIGYLDNRG</sequence>
<organism evidence="2 3">
    <name type="scientific">Halalkalibacter oceani</name>
    <dbReference type="NCBI Taxonomy" id="1653776"/>
    <lineage>
        <taxon>Bacteria</taxon>
        <taxon>Bacillati</taxon>
        <taxon>Bacillota</taxon>
        <taxon>Bacilli</taxon>
        <taxon>Bacillales</taxon>
        <taxon>Bacillaceae</taxon>
        <taxon>Halalkalibacter</taxon>
    </lineage>
</organism>
<dbReference type="RefSeq" id="WP_251225117.1">
    <property type="nucleotide sequence ID" value="NZ_JAMBOL010000039.1"/>
</dbReference>
<protein>
    <submittedName>
        <fullName evidence="2">DUF3139 domain-containing protein</fullName>
    </submittedName>
</protein>
<dbReference type="Pfam" id="PF11337">
    <property type="entry name" value="DUF3139"/>
    <property type="match status" value="1"/>
</dbReference>
<feature type="transmembrane region" description="Helical" evidence="1">
    <location>
        <begin position="7"/>
        <end position="30"/>
    </location>
</feature>
<evidence type="ECO:0000313" key="3">
    <source>
        <dbReference type="Proteomes" id="UP001139179"/>
    </source>
</evidence>
<dbReference type="EMBL" id="JAMBOL010000039">
    <property type="protein sequence ID" value="MCM3716467.1"/>
    <property type="molecule type" value="Genomic_DNA"/>
</dbReference>
<proteinExistence type="predicted"/>
<name>A0A9X2IRH8_9BACI</name>
<dbReference type="Proteomes" id="UP001139179">
    <property type="component" value="Unassembled WGS sequence"/>
</dbReference>
<dbReference type="AlphaFoldDB" id="A0A9X2IRH8"/>
<comment type="caution">
    <text evidence="2">The sequence shown here is derived from an EMBL/GenBank/DDBJ whole genome shotgun (WGS) entry which is preliminary data.</text>
</comment>
<accession>A0A9X2IRH8</accession>
<keyword evidence="1" id="KW-0472">Membrane</keyword>
<keyword evidence="3" id="KW-1185">Reference proteome</keyword>
<keyword evidence="1" id="KW-0812">Transmembrane</keyword>
<reference evidence="2" key="1">
    <citation type="submission" date="2022-05" db="EMBL/GenBank/DDBJ databases">
        <title>Comparative Genomics of Spacecraft Associated Microbes.</title>
        <authorList>
            <person name="Tran M.T."/>
            <person name="Wright A."/>
            <person name="Seuylemezian A."/>
            <person name="Eisen J."/>
            <person name="Coil D."/>
        </authorList>
    </citation>
    <scope>NUCLEOTIDE SEQUENCE</scope>
    <source>
        <strain evidence="2">214.1.1</strain>
    </source>
</reference>
<gene>
    <name evidence="2" type="ORF">M3202_20690</name>
</gene>
<keyword evidence="1" id="KW-1133">Transmembrane helix</keyword>
<evidence type="ECO:0000313" key="2">
    <source>
        <dbReference type="EMBL" id="MCM3716467.1"/>
    </source>
</evidence>